<dbReference type="InterPro" id="IPR003582">
    <property type="entry name" value="ShKT_dom"/>
</dbReference>
<comment type="caution">
    <text evidence="1">Lacks conserved residue(s) required for the propagation of feature annotation.</text>
</comment>
<evidence type="ECO:0000313" key="4">
    <source>
        <dbReference type="WBParaSite" id="SMUV_0000404401-mRNA-1"/>
    </source>
</evidence>
<dbReference type="Proteomes" id="UP000046393">
    <property type="component" value="Unplaced"/>
</dbReference>
<keyword evidence="1" id="KW-1015">Disulfide bond</keyword>
<reference evidence="4" key="1">
    <citation type="submission" date="2017-02" db="UniProtKB">
        <authorList>
            <consortium name="WormBaseParasite"/>
        </authorList>
    </citation>
    <scope>IDENTIFICATION</scope>
</reference>
<protein>
    <submittedName>
        <fullName evidence="4">ShKT domain-containing protein</fullName>
    </submittedName>
</protein>
<dbReference type="PROSITE" id="PS51670">
    <property type="entry name" value="SHKT"/>
    <property type="match status" value="1"/>
</dbReference>
<evidence type="ECO:0000259" key="2">
    <source>
        <dbReference type="PROSITE" id="PS51670"/>
    </source>
</evidence>
<dbReference type="Gene3D" id="1.10.10.1940">
    <property type="match status" value="1"/>
</dbReference>
<dbReference type="SMART" id="SM00254">
    <property type="entry name" value="ShKT"/>
    <property type="match status" value="1"/>
</dbReference>
<proteinExistence type="predicted"/>
<evidence type="ECO:0000256" key="1">
    <source>
        <dbReference type="PROSITE-ProRule" id="PRU01005"/>
    </source>
</evidence>
<sequence length="150" mass="16142">MGRKALKGNPITDKTTPEATLMEHSSSDAMITCIHGDQIVCPYATACINGVCAPIIGPCNSQLKCDDAEKVCINVCNGRPTECEFQCIDYKLQTPAIQTTIGQLISPTPASTTCVDIAEDCSTKLYLCNHPHYGPRISAQCRKTCGKCNL</sequence>
<feature type="domain" description="ShKT" evidence="2">
    <location>
        <begin position="114"/>
        <end position="148"/>
    </location>
</feature>
<feature type="disulfide bond" evidence="1">
    <location>
        <begin position="114"/>
        <end position="148"/>
    </location>
</feature>
<keyword evidence="3" id="KW-1185">Reference proteome</keyword>
<dbReference type="Pfam" id="PF01549">
    <property type="entry name" value="ShK"/>
    <property type="match status" value="1"/>
</dbReference>
<evidence type="ECO:0000313" key="3">
    <source>
        <dbReference type="Proteomes" id="UP000046393"/>
    </source>
</evidence>
<organism evidence="3 4">
    <name type="scientific">Syphacia muris</name>
    <dbReference type="NCBI Taxonomy" id="451379"/>
    <lineage>
        <taxon>Eukaryota</taxon>
        <taxon>Metazoa</taxon>
        <taxon>Ecdysozoa</taxon>
        <taxon>Nematoda</taxon>
        <taxon>Chromadorea</taxon>
        <taxon>Rhabditida</taxon>
        <taxon>Spirurina</taxon>
        <taxon>Oxyuridomorpha</taxon>
        <taxon>Oxyuroidea</taxon>
        <taxon>Oxyuridae</taxon>
        <taxon>Syphacia</taxon>
    </lineage>
</organism>
<accession>A0A0N5AI17</accession>
<name>A0A0N5AI17_9BILA</name>
<dbReference type="AlphaFoldDB" id="A0A0N5AI17"/>
<dbReference type="WBParaSite" id="SMUV_0000404401-mRNA-1">
    <property type="protein sequence ID" value="SMUV_0000404401-mRNA-1"/>
    <property type="gene ID" value="SMUV_0000404401"/>
</dbReference>